<keyword evidence="4" id="KW-1185">Reference proteome</keyword>
<evidence type="ECO:0000313" key="4">
    <source>
        <dbReference type="Proteomes" id="UP001348397"/>
    </source>
</evidence>
<name>A0ABU6HNI8_9FLAO</name>
<feature type="transmembrane region" description="Helical" evidence="1">
    <location>
        <begin position="112"/>
        <end position="134"/>
    </location>
</feature>
<organism evidence="3 4">
    <name type="scientific">Chryseobacterium salviniae</name>
    <dbReference type="NCBI Taxonomy" id="3101750"/>
    <lineage>
        <taxon>Bacteria</taxon>
        <taxon>Pseudomonadati</taxon>
        <taxon>Bacteroidota</taxon>
        <taxon>Flavobacteriia</taxon>
        <taxon>Flavobacteriales</taxon>
        <taxon>Weeksellaceae</taxon>
        <taxon>Chryseobacterium group</taxon>
        <taxon>Chryseobacterium</taxon>
    </lineage>
</organism>
<evidence type="ECO:0000256" key="1">
    <source>
        <dbReference type="SAM" id="Phobius"/>
    </source>
</evidence>
<feature type="transmembrane region" description="Helical" evidence="1">
    <location>
        <begin position="82"/>
        <end position="100"/>
    </location>
</feature>
<dbReference type="Gene3D" id="3.40.50.300">
    <property type="entry name" value="P-loop containing nucleotide triphosphate hydrolases"/>
    <property type="match status" value="1"/>
</dbReference>
<keyword evidence="1" id="KW-1133">Transmembrane helix</keyword>
<dbReference type="EMBL" id="JAYLAA010000012">
    <property type="protein sequence ID" value="MEC3874622.1"/>
    <property type="molecule type" value="Genomic_DNA"/>
</dbReference>
<comment type="caution">
    <text evidence="3">The sequence shown here is derived from an EMBL/GenBank/DDBJ whole genome shotgun (WGS) entry which is preliminary data.</text>
</comment>
<dbReference type="InterPro" id="IPR011646">
    <property type="entry name" value="KAP_P-loop"/>
</dbReference>
<feature type="domain" description="KAP NTPase" evidence="2">
    <location>
        <begin position="170"/>
        <end position="443"/>
    </location>
</feature>
<reference evidence="3 4" key="1">
    <citation type="submission" date="2024-01" db="EMBL/GenBank/DDBJ databases">
        <title>Chryseobacterium sp. T9W2-O.</title>
        <authorList>
            <person name="Maltman C."/>
        </authorList>
    </citation>
    <scope>NUCLEOTIDE SEQUENCE [LARGE SCALE GENOMIC DNA]</scope>
    <source>
        <strain evidence="3 4">T9W2-O</strain>
    </source>
</reference>
<proteinExistence type="predicted"/>
<dbReference type="Pfam" id="PF07693">
    <property type="entry name" value="KAP_NTPase"/>
    <property type="match status" value="1"/>
</dbReference>
<gene>
    <name evidence="3" type="ORF">SOP96_02720</name>
</gene>
<keyword evidence="1" id="KW-0812">Transmembrane</keyword>
<sequence>MDEESPNKINGYIKNIFFILLSIAFLIAFVSEIETFFKSEIFNWFYYVDSNGWLDFFIIIIGLFYVSIKVKECQFEVPNEKLTFLFCFVVGFYTYERFFNSKFPFTHFTWKIFSKIVYLDFLYVFLLLHLANYLKYLIPSSKDPINNVLLEDLPLKKSDEDELDGIFQITADKIYSIVKNNKFKNSYTIGVNGEWGDGKTSVFNIVKKNLVNEDIIIVDFNPWMGFDKKVLIKDFFNSVSEKLGSDLSLEISKYVDEILSNGEKSGIINFVKSLVKKDESIHSIYTQINKKIELLNKKIVVFIDDVDRLDREEIFELLKLIRNTANFSNVFFIVAYDRTYVNESIKHQSSETTVKYLDKIINVEINLPYFDKFLLKDYFLRKLEELVPKDFTYKIKSFKERYDKDAFIFDLGLGFNENDLFIYWLNNFREIKKILNSLVVNYSHMYKDVNFHDIIYLEILKLKHPYLYRLIFAKNKEIFKIHSNVNCYFFALIDEVKARDKRFKEVFERNKQTVGESKEKLLTVFEFYLDEYCKKNNINNIEREQILDLVKRLFPEETNSIVGYDVDSRDREGYLSVRYVSKFERYFSQVIFNSNIKEQDFDNFLLLPSLDVIPQITNWISEDKIKDISWRLNRFDTFESGREYRNVIISSYYLLYLDIAGNLIDFNVLLYKLVDKNWEELLGSIEGAKEFFKDLFTGNDNDSLNKSSTVLYELLKKNKRRTDGKFPLSDDEINEILRKNVQKYLENNISFIRNFWNIYYKSLKLESTGKTPDIGVVNDLKKSLSSVERLEDFVASLITSYGYEGYRIRHDDILDIFASYEGFEDFIFKNNENSEVISEFKRFYFEIKDNNWDGINFQFEKINIDHLN</sequence>
<feature type="transmembrane region" description="Helical" evidence="1">
    <location>
        <begin position="12"/>
        <end position="31"/>
    </location>
</feature>
<accession>A0ABU6HNI8</accession>
<dbReference type="SUPFAM" id="SSF52540">
    <property type="entry name" value="P-loop containing nucleoside triphosphate hydrolases"/>
    <property type="match status" value="1"/>
</dbReference>
<evidence type="ECO:0000259" key="2">
    <source>
        <dbReference type="Pfam" id="PF07693"/>
    </source>
</evidence>
<dbReference type="RefSeq" id="WP_326319692.1">
    <property type="nucleotide sequence ID" value="NZ_JAYLAA010000012.1"/>
</dbReference>
<dbReference type="InterPro" id="IPR027417">
    <property type="entry name" value="P-loop_NTPase"/>
</dbReference>
<keyword evidence="1" id="KW-0472">Membrane</keyword>
<dbReference type="Proteomes" id="UP001348397">
    <property type="component" value="Unassembled WGS sequence"/>
</dbReference>
<feature type="transmembrane region" description="Helical" evidence="1">
    <location>
        <begin position="51"/>
        <end position="70"/>
    </location>
</feature>
<protein>
    <submittedName>
        <fullName evidence="3">P-loop NTPase fold protein</fullName>
    </submittedName>
</protein>
<evidence type="ECO:0000313" key="3">
    <source>
        <dbReference type="EMBL" id="MEC3874622.1"/>
    </source>
</evidence>